<proteinExistence type="predicted"/>
<dbReference type="PANTHER" id="PTHR24221">
    <property type="entry name" value="ATP-BINDING CASSETTE SUB-FAMILY B"/>
    <property type="match status" value="1"/>
</dbReference>
<keyword evidence="3" id="KW-0547">Nucleotide-binding</keyword>
<dbReference type="SUPFAM" id="SSF90123">
    <property type="entry name" value="ABC transporter transmembrane region"/>
    <property type="match status" value="1"/>
</dbReference>
<evidence type="ECO:0000256" key="3">
    <source>
        <dbReference type="ARBA" id="ARBA00022741"/>
    </source>
</evidence>
<dbReference type="InterPro" id="IPR039421">
    <property type="entry name" value="Type_1_exporter"/>
</dbReference>
<feature type="transmembrane region" description="Helical" evidence="7">
    <location>
        <begin position="232"/>
        <end position="253"/>
    </location>
</feature>
<dbReference type="InterPro" id="IPR011527">
    <property type="entry name" value="ABC1_TM_dom"/>
</dbReference>
<reference evidence="10" key="1">
    <citation type="submission" date="2024-02" db="EMBL/GenBank/DDBJ databases">
        <title>Genome sequences of strain Gemmobacter sp. JM10B15.</title>
        <authorList>
            <person name="Zhang M."/>
        </authorList>
    </citation>
    <scope>NUCLEOTIDE SEQUENCE</scope>
    <source>
        <strain evidence="10">JM10B15</strain>
    </source>
</reference>
<evidence type="ECO:0000259" key="8">
    <source>
        <dbReference type="PROSITE" id="PS50893"/>
    </source>
</evidence>
<dbReference type="NCBIfam" id="TIGR01194">
    <property type="entry name" value="cyc_pep_trnsptr"/>
    <property type="match status" value="1"/>
</dbReference>
<evidence type="ECO:0000256" key="5">
    <source>
        <dbReference type="ARBA" id="ARBA00022989"/>
    </source>
</evidence>
<feature type="domain" description="ABC transporter" evidence="8">
    <location>
        <begin position="319"/>
        <end position="531"/>
    </location>
</feature>
<dbReference type="CDD" id="cd03228">
    <property type="entry name" value="ABCC_MRP_Like"/>
    <property type="match status" value="1"/>
</dbReference>
<feature type="transmembrane region" description="Helical" evidence="7">
    <location>
        <begin position="117"/>
        <end position="143"/>
    </location>
</feature>
<dbReference type="SMART" id="SM00382">
    <property type="entry name" value="AAA"/>
    <property type="match status" value="1"/>
</dbReference>
<feature type="transmembrane region" description="Helical" evidence="7">
    <location>
        <begin position="50"/>
        <end position="68"/>
    </location>
</feature>
<dbReference type="Pfam" id="PF00005">
    <property type="entry name" value="ABC_tran"/>
    <property type="match status" value="1"/>
</dbReference>
<dbReference type="InterPro" id="IPR003593">
    <property type="entry name" value="AAA+_ATPase"/>
</dbReference>
<evidence type="ECO:0000256" key="1">
    <source>
        <dbReference type="ARBA" id="ARBA00004651"/>
    </source>
</evidence>
<dbReference type="PANTHER" id="PTHR24221:SF654">
    <property type="entry name" value="ATP-BINDING CASSETTE SUB-FAMILY B MEMBER 6"/>
    <property type="match status" value="1"/>
</dbReference>
<dbReference type="PROSITE" id="PS50929">
    <property type="entry name" value="ABC_TM1F"/>
    <property type="match status" value="1"/>
</dbReference>
<evidence type="ECO:0000256" key="6">
    <source>
        <dbReference type="ARBA" id="ARBA00023136"/>
    </source>
</evidence>
<keyword evidence="4" id="KW-0067">ATP-binding</keyword>
<keyword evidence="2 7" id="KW-0812">Transmembrane</keyword>
<keyword evidence="5 7" id="KW-1133">Transmembrane helix</keyword>
<dbReference type="PROSITE" id="PS50893">
    <property type="entry name" value="ABC_TRANSPORTER_2"/>
    <property type="match status" value="1"/>
</dbReference>
<organism evidence="10 11">
    <name type="scientific">Gemmobacter denitrificans</name>
    <dbReference type="NCBI Taxonomy" id="3123040"/>
    <lineage>
        <taxon>Bacteria</taxon>
        <taxon>Pseudomonadati</taxon>
        <taxon>Pseudomonadota</taxon>
        <taxon>Alphaproteobacteria</taxon>
        <taxon>Rhodobacterales</taxon>
        <taxon>Paracoccaceae</taxon>
        <taxon>Gemmobacter</taxon>
    </lineage>
</organism>
<evidence type="ECO:0000256" key="7">
    <source>
        <dbReference type="SAM" id="Phobius"/>
    </source>
</evidence>
<dbReference type="RefSeq" id="WP_335425011.1">
    <property type="nucleotide sequence ID" value="NZ_JBALHR010000015.1"/>
</dbReference>
<comment type="subcellular location">
    <subcellularLocation>
        <location evidence="1">Cell membrane</location>
        <topology evidence="1">Multi-pass membrane protein</topology>
    </subcellularLocation>
</comment>
<dbReference type="InterPro" id="IPR036640">
    <property type="entry name" value="ABC1_TM_sf"/>
</dbReference>
<evidence type="ECO:0000256" key="4">
    <source>
        <dbReference type="ARBA" id="ARBA00022840"/>
    </source>
</evidence>
<evidence type="ECO:0000259" key="9">
    <source>
        <dbReference type="PROSITE" id="PS50929"/>
    </source>
</evidence>
<sequence length="531" mass="57492">MIALMAHLFRAAPFQAALAVLLGLASGGAAAAMAVLISRALQADLRSPTLALWFFGAAAAQMVLRILSETRLIALTQKVVLDLRLSLGQRLLATPQLRLQQIGRQPLLTILTRDIDAFAGAVQLIPLILGNVLLTLGCFAYLAQQDMGIFLWVLASLLLGATGFHLAERGPLHRLARLRGHIDDLYIHQRALIEGSKELQLNHRRGVQFLDRILGPAASSVAREYVGAMSSYVWVTNIGNSLFYLVIGLVLFGPTGLSGAELLSVVLILLYLVRPVAEILICLPPLRQSAIALGRISQLADDLPEGTQPAPEPMQPRVITLQGVTHSYRSDAEDGVFTLGPVDLTVRRGEILFLLGGNGSGKTTLAMLLCGLYAPDQGSILVDGVPLADAARPAYRQAFSAVFSDFHLFAHLPGSDDPGMRQRATDFLHRFQMAHKVRVENGCLSTTDLSTGQRKRLALVAAYLEDRPFYLFDEWAADQDPAFKAVFYNDLLPELRARGKGVIVISHDDAYFGVADRVVKLADGQVTGGAA</sequence>
<keyword evidence="11" id="KW-1185">Reference proteome</keyword>
<dbReference type="Gene3D" id="3.40.50.300">
    <property type="entry name" value="P-loop containing nucleotide triphosphate hydrolases"/>
    <property type="match status" value="1"/>
</dbReference>
<dbReference type="InterPro" id="IPR005898">
    <property type="entry name" value="Cyc_pep_transpt_SyrD/YojI"/>
</dbReference>
<dbReference type="Proteomes" id="UP001431963">
    <property type="component" value="Unassembled WGS sequence"/>
</dbReference>
<evidence type="ECO:0000313" key="10">
    <source>
        <dbReference type="EMBL" id="MEH7829984.1"/>
    </source>
</evidence>
<comment type="caution">
    <text evidence="10">The sequence shown here is derived from an EMBL/GenBank/DDBJ whole genome shotgun (WGS) entry which is preliminary data.</text>
</comment>
<gene>
    <name evidence="10" type="ORF">V6590_17675</name>
</gene>
<feature type="domain" description="ABC transmembrane type-1" evidence="9">
    <location>
        <begin position="17"/>
        <end position="288"/>
    </location>
</feature>
<dbReference type="EMBL" id="JBALHR010000015">
    <property type="protein sequence ID" value="MEH7829984.1"/>
    <property type="molecule type" value="Genomic_DNA"/>
</dbReference>
<protein>
    <submittedName>
        <fullName evidence="10">Cyclic peptide export ABC transporter</fullName>
    </submittedName>
</protein>
<dbReference type="SUPFAM" id="SSF52540">
    <property type="entry name" value="P-loop containing nucleoside triphosphate hydrolases"/>
    <property type="match status" value="1"/>
</dbReference>
<dbReference type="InterPro" id="IPR027417">
    <property type="entry name" value="P-loop_NTPase"/>
</dbReference>
<evidence type="ECO:0000313" key="11">
    <source>
        <dbReference type="Proteomes" id="UP001431963"/>
    </source>
</evidence>
<accession>A0ABU8BZ53</accession>
<dbReference type="InterPro" id="IPR003439">
    <property type="entry name" value="ABC_transporter-like_ATP-bd"/>
</dbReference>
<feature type="transmembrane region" description="Helical" evidence="7">
    <location>
        <begin position="149"/>
        <end position="167"/>
    </location>
</feature>
<evidence type="ECO:0000256" key="2">
    <source>
        <dbReference type="ARBA" id="ARBA00022692"/>
    </source>
</evidence>
<name>A0ABU8BZ53_9RHOB</name>
<dbReference type="Gene3D" id="1.20.1560.10">
    <property type="entry name" value="ABC transporter type 1, transmembrane domain"/>
    <property type="match status" value="1"/>
</dbReference>
<keyword evidence="6 7" id="KW-0472">Membrane</keyword>